<keyword evidence="5" id="KW-0479">Metal-binding</keyword>
<keyword evidence="5" id="KW-0460">Magnesium</keyword>
<evidence type="ECO:0000256" key="3">
    <source>
        <dbReference type="ARBA" id="ARBA00023134"/>
    </source>
</evidence>
<accession>A0A7I8VQS2</accession>
<dbReference type="FunFam" id="3.40.50.300:FF:000412">
    <property type="entry name" value="ADP-ribosylation factor 1"/>
    <property type="match status" value="1"/>
</dbReference>
<evidence type="ECO:0000256" key="2">
    <source>
        <dbReference type="ARBA" id="ARBA00022741"/>
    </source>
</evidence>
<evidence type="ECO:0000256" key="1">
    <source>
        <dbReference type="ARBA" id="ARBA00010290"/>
    </source>
</evidence>
<dbReference type="OrthoDB" id="2011769at2759"/>
<dbReference type="GO" id="GO:0046872">
    <property type="term" value="F:metal ion binding"/>
    <property type="evidence" value="ECO:0007669"/>
    <property type="project" value="UniProtKB-KW"/>
</dbReference>
<feature type="binding site" evidence="5">
    <location>
        <position position="23"/>
    </location>
    <ligand>
        <name>Mg(2+)</name>
        <dbReference type="ChEBI" id="CHEBI:18420"/>
    </ligand>
</feature>
<dbReference type="EMBL" id="CAJFCJ010000007">
    <property type="protein sequence ID" value="CAD5117836.1"/>
    <property type="molecule type" value="Genomic_DNA"/>
</dbReference>
<dbReference type="PROSITE" id="PS51417">
    <property type="entry name" value="ARF"/>
    <property type="match status" value="1"/>
</dbReference>
<feature type="binding site" evidence="4">
    <location>
        <begin position="16"/>
        <end position="23"/>
    </location>
    <ligand>
        <name>GTP</name>
        <dbReference type="ChEBI" id="CHEBI:37565"/>
    </ligand>
</feature>
<keyword evidence="2 4" id="KW-0547">Nucleotide-binding</keyword>
<comment type="similarity">
    <text evidence="1 6">Belongs to the small GTPase superfamily. Arf family.</text>
</comment>
<protein>
    <submittedName>
        <fullName evidence="7">Uncharacterized protein</fullName>
    </submittedName>
</protein>
<sequence length="195" mass="21820">MGNGLSRDNPRLVILGLDSAGKSTVLYRLKFDQYVDNVPTVGFNLEKIRSSAGRSKGTVFQVWDVGGQEKTRSLWKSYSRSADGVLFVVDSADEERLEEARMELHRFANLKESLAVPIMVLANKQDLPSALSADQVGEKLNLNRLPQSKICDILEICAVTGDGLESVFDGILELVTKRRRQLKQKKDKSFTTLFR</sequence>
<dbReference type="PANTHER" id="PTHR11711">
    <property type="entry name" value="ADP RIBOSYLATION FACTOR-RELATED"/>
    <property type="match status" value="1"/>
</dbReference>
<dbReference type="SMART" id="SM00173">
    <property type="entry name" value="RAS"/>
    <property type="match status" value="1"/>
</dbReference>
<dbReference type="SUPFAM" id="SSF52540">
    <property type="entry name" value="P-loop containing nucleoside triphosphate hydrolases"/>
    <property type="match status" value="1"/>
</dbReference>
<gene>
    <name evidence="7" type="ORF">DGYR_LOCUS6320</name>
</gene>
<evidence type="ECO:0000256" key="6">
    <source>
        <dbReference type="RuleBase" id="RU003925"/>
    </source>
</evidence>
<dbReference type="SMART" id="SM00177">
    <property type="entry name" value="ARF"/>
    <property type="match status" value="1"/>
</dbReference>
<dbReference type="Proteomes" id="UP000549394">
    <property type="component" value="Unassembled WGS sequence"/>
</dbReference>
<dbReference type="PRINTS" id="PR00328">
    <property type="entry name" value="SAR1GTPBP"/>
</dbReference>
<dbReference type="PROSITE" id="PS51419">
    <property type="entry name" value="RAB"/>
    <property type="match status" value="1"/>
</dbReference>
<dbReference type="SMART" id="SM00178">
    <property type="entry name" value="SAR"/>
    <property type="match status" value="1"/>
</dbReference>
<keyword evidence="3 4" id="KW-0342">GTP-binding</keyword>
<name>A0A7I8VQS2_9ANNE</name>
<organism evidence="7 8">
    <name type="scientific">Dimorphilus gyrociliatus</name>
    <dbReference type="NCBI Taxonomy" id="2664684"/>
    <lineage>
        <taxon>Eukaryota</taxon>
        <taxon>Metazoa</taxon>
        <taxon>Spiralia</taxon>
        <taxon>Lophotrochozoa</taxon>
        <taxon>Annelida</taxon>
        <taxon>Polychaeta</taxon>
        <taxon>Polychaeta incertae sedis</taxon>
        <taxon>Dinophilidae</taxon>
        <taxon>Dimorphilus</taxon>
    </lineage>
</organism>
<dbReference type="GO" id="GO:0030010">
    <property type="term" value="P:establishment of cell polarity"/>
    <property type="evidence" value="ECO:0007669"/>
    <property type="project" value="UniProtKB-ARBA"/>
</dbReference>
<evidence type="ECO:0000313" key="8">
    <source>
        <dbReference type="Proteomes" id="UP000549394"/>
    </source>
</evidence>
<reference evidence="7 8" key="1">
    <citation type="submission" date="2020-08" db="EMBL/GenBank/DDBJ databases">
        <authorList>
            <person name="Hejnol A."/>
        </authorList>
    </citation>
    <scope>NUCLEOTIDE SEQUENCE [LARGE SCALE GENOMIC DNA]</scope>
</reference>
<dbReference type="NCBIfam" id="TIGR00231">
    <property type="entry name" value="small_GTP"/>
    <property type="match status" value="1"/>
</dbReference>
<evidence type="ECO:0000256" key="5">
    <source>
        <dbReference type="PIRSR" id="PIRSR606689-2"/>
    </source>
</evidence>
<evidence type="ECO:0000256" key="4">
    <source>
        <dbReference type="PIRSR" id="PIRSR606689-1"/>
    </source>
</evidence>
<feature type="binding site" evidence="4">
    <location>
        <begin position="123"/>
        <end position="126"/>
    </location>
    <ligand>
        <name>GTP</name>
        <dbReference type="ChEBI" id="CHEBI:37565"/>
    </ligand>
</feature>
<dbReference type="AlphaFoldDB" id="A0A7I8VQS2"/>
<dbReference type="GO" id="GO:0003924">
    <property type="term" value="F:GTPase activity"/>
    <property type="evidence" value="ECO:0007669"/>
    <property type="project" value="InterPro"/>
</dbReference>
<proteinExistence type="inferred from homology"/>
<feature type="binding site" evidence="5">
    <location>
        <position position="40"/>
    </location>
    <ligand>
        <name>Mg(2+)</name>
        <dbReference type="ChEBI" id="CHEBI:18420"/>
    </ligand>
</feature>
<feature type="binding site" evidence="4">
    <location>
        <position position="67"/>
    </location>
    <ligand>
        <name>GTP</name>
        <dbReference type="ChEBI" id="CHEBI:37565"/>
    </ligand>
</feature>
<dbReference type="GO" id="GO:0005525">
    <property type="term" value="F:GTP binding"/>
    <property type="evidence" value="ECO:0007669"/>
    <property type="project" value="UniProtKB-KW"/>
</dbReference>
<keyword evidence="8" id="KW-1185">Reference proteome</keyword>
<dbReference type="Gene3D" id="3.40.50.300">
    <property type="entry name" value="P-loop containing nucleotide triphosphate hydrolases"/>
    <property type="match status" value="1"/>
</dbReference>
<dbReference type="InterPro" id="IPR027417">
    <property type="entry name" value="P-loop_NTPase"/>
</dbReference>
<comment type="caution">
    <text evidence="7">The sequence shown here is derived from an EMBL/GenBank/DDBJ whole genome shotgun (WGS) entry which is preliminary data.</text>
</comment>
<dbReference type="SMART" id="SM00175">
    <property type="entry name" value="RAB"/>
    <property type="match status" value="1"/>
</dbReference>
<dbReference type="InterPro" id="IPR005225">
    <property type="entry name" value="Small_GTP-bd"/>
</dbReference>
<evidence type="ECO:0000313" key="7">
    <source>
        <dbReference type="EMBL" id="CAD5117836.1"/>
    </source>
</evidence>
<dbReference type="Pfam" id="PF00025">
    <property type="entry name" value="Arf"/>
    <property type="match status" value="1"/>
</dbReference>
<dbReference type="InterPro" id="IPR006689">
    <property type="entry name" value="Small_GTPase_ARF/SAR"/>
</dbReference>
<dbReference type="InterPro" id="IPR024156">
    <property type="entry name" value="Small_GTPase_ARF"/>
</dbReference>